<dbReference type="CDD" id="cd04056">
    <property type="entry name" value="Peptidases_S53"/>
    <property type="match status" value="1"/>
</dbReference>
<comment type="caution">
    <text evidence="6">The sequence shown here is derived from an EMBL/GenBank/DDBJ whole genome shotgun (WGS) entry which is preliminary data.</text>
</comment>
<dbReference type="STRING" id="1890364.A0A2P6NM24"/>
<keyword evidence="1" id="KW-0720">Serine protease</keyword>
<comment type="cofactor">
    <cofactor evidence="1">
        <name>Ca(2+)</name>
        <dbReference type="ChEBI" id="CHEBI:29108"/>
    </cofactor>
    <text evidence="1">Binds 1 Ca(2+) ion per subunit.</text>
</comment>
<evidence type="ECO:0000256" key="1">
    <source>
        <dbReference type="PROSITE-ProRule" id="PRU01032"/>
    </source>
</evidence>
<evidence type="ECO:0000256" key="4">
    <source>
        <dbReference type="SAM" id="Phobius"/>
    </source>
</evidence>
<dbReference type="GO" id="GO:0006508">
    <property type="term" value="P:proteolysis"/>
    <property type="evidence" value="ECO:0007669"/>
    <property type="project" value="UniProtKB-KW"/>
</dbReference>
<keyword evidence="1" id="KW-0378">Hydrolase</keyword>
<keyword evidence="1" id="KW-0106">Calcium</keyword>
<dbReference type="PANTHER" id="PTHR14218:SF15">
    <property type="entry name" value="TRIPEPTIDYL-PEPTIDASE 1"/>
    <property type="match status" value="1"/>
</dbReference>
<keyword evidence="4" id="KW-1133">Transmembrane helix</keyword>
<dbReference type="PROSITE" id="PS51695">
    <property type="entry name" value="SEDOLISIN"/>
    <property type="match status" value="1"/>
</dbReference>
<feature type="binding site" evidence="1">
    <location>
        <position position="444"/>
    </location>
    <ligand>
        <name>Ca(2+)</name>
        <dbReference type="ChEBI" id="CHEBI:29108"/>
    </ligand>
</feature>
<sequence length="469" mass="49167">MLSVSSINDRGHEISSLRRHKPSQVSDSNSTSIDTVLYAVDFVTLGAQMSAITVGLQVWRAPLSRLMKVKIILQQPSTRASNMRYFAIFVLLSLATVVLSDIQHSHGRLFPVRLLGHQIEELIERDLNFTLGLLHLLPFRKRAGSARVLTPSQLRTIYNVPGGANAGSGQTVAVVVAYGASTAESDLAAFSSRYGLPSCTTANGCFKKVDQNGGTNIPADDTTQNGGWSLETNLDLQTIHSVAPYAKIVLVCAKSAGSDLYTAVKTAAGLSSIVSMSWGGAEGSSVYTYSENIFTSGHTNGVSFFASTGDDGQKSGYPSMSPNVVAVGGTTTYTNTDGSLASESAWSGTGGGCSAVYSMSTAQKTNSLAVSKCGSKRATPDIAFDADPNTGVTVYYSGSWYTVGGTSLATPISSGRTAAVKASSGGSVFDASYFYSGQRSYRDVITGSNANYNAGTGYDLTTGLGVWLN</sequence>
<dbReference type="SUPFAM" id="SSF52743">
    <property type="entry name" value="Subtilisin-like"/>
    <property type="match status" value="1"/>
</dbReference>
<evidence type="ECO:0000313" key="6">
    <source>
        <dbReference type="EMBL" id="PRP85036.1"/>
    </source>
</evidence>
<evidence type="ECO:0000256" key="2">
    <source>
        <dbReference type="PROSITE-ProRule" id="PRU01240"/>
    </source>
</evidence>
<dbReference type="InParanoid" id="A0A2P6NM24"/>
<feature type="domain" description="Peptidase S53" evidence="5">
    <location>
        <begin position="148"/>
        <end position="469"/>
    </location>
</feature>
<proteinExistence type="inferred from homology"/>
<dbReference type="GO" id="GO:0046872">
    <property type="term" value="F:metal ion binding"/>
    <property type="evidence" value="ECO:0007669"/>
    <property type="project" value="UniProtKB-UniRule"/>
</dbReference>
<dbReference type="InterPro" id="IPR050819">
    <property type="entry name" value="Tripeptidyl-peptidase_I"/>
</dbReference>
<keyword evidence="4" id="KW-0472">Membrane</keyword>
<dbReference type="InterPro" id="IPR030400">
    <property type="entry name" value="Sedolisin_dom"/>
</dbReference>
<evidence type="ECO:0000256" key="3">
    <source>
        <dbReference type="SAM" id="MobiDB-lite"/>
    </source>
</evidence>
<feature type="active site" description="Charge relay system" evidence="1">
    <location>
        <position position="407"/>
    </location>
</feature>
<organism evidence="6 7">
    <name type="scientific">Planoprotostelium fungivorum</name>
    <dbReference type="NCBI Taxonomy" id="1890364"/>
    <lineage>
        <taxon>Eukaryota</taxon>
        <taxon>Amoebozoa</taxon>
        <taxon>Evosea</taxon>
        <taxon>Variosea</taxon>
        <taxon>Cavosteliida</taxon>
        <taxon>Cavosteliaceae</taxon>
        <taxon>Planoprotostelium</taxon>
    </lineage>
</organism>
<keyword evidence="1" id="KW-0645">Protease</keyword>
<feature type="transmembrane region" description="Helical" evidence="4">
    <location>
        <begin position="36"/>
        <end position="61"/>
    </location>
</feature>
<feature type="transmembrane region" description="Helical" evidence="4">
    <location>
        <begin position="82"/>
        <end position="100"/>
    </location>
</feature>
<reference evidence="6 7" key="1">
    <citation type="journal article" date="2018" name="Genome Biol. Evol.">
        <title>Multiple Roots of Fruiting Body Formation in Amoebozoa.</title>
        <authorList>
            <person name="Hillmann F."/>
            <person name="Forbes G."/>
            <person name="Novohradska S."/>
            <person name="Ferling I."/>
            <person name="Riege K."/>
            <person name="Groth M."/>
            <person name="Westermann M."/>
            <person name="Marz M."/>
            <person name="Spaller T."/>
            <person name="Winckler T."/>
            <person name="Schaap P."/>
            <person name="Glockner G."/>
        </authorList>
    </citation>
    <scope>NUCLEOTIDE SEQUENCE [LARGE SCALE GENOMIC DNA]</scope>
    <source>
        <strain evidence="6 7">Jena</strain>
    </source>
</reference>
<feature type="active site" description="Charge relay system" evidence="1">
    <location>
        <position position="235"/>
    </location>
</feature>
<dbReference type="EMBL" id="MDYQ01000052">
    <property type="protein sequence ID" value="PRP85036.1"/>
    <property type="molecule type" value="Genomic_DNA"/>
</dbReference>
<accession>A0A2P6NM24</accession>
<keyword evidence="1" id="KW-0479">Metal-binding</keyword>
<dbReference type="PANTHER" id="PTHR14218">
    <property type="entry name" value="PROTEASE S8 TRIPEPTIDYL PEPTIDASE I CLN2"/>
    <property type="match status" value="1"/>
</dbReference>
<feature type="binding site" evidence="1">
    <location>
        <position position="443"/>
    </location>
    <ligand>
        <name>Ca(2+)</name>
        <dbReference type="ChEBI" id="CHEBI:29108"/>
    </ligand>
</feature>
<gene>
    <name evidence="6" type="ORF">PROFUN_07324</name>
</gene>
<dbReference type="AlphaFoldDB" id="A0A2P6NM24"/>
<dbReference type="Gene3D" id="3.40.50.200">
    <property type="entry name" value="Peptidase S8/S53 domain"/>
    <property type="match status" value="1"/>
</dbReference>
<evidence type="ECO:0000259" key="5">
    <source>
        <dbReference type="PROSITE" id="PS51695"/>
    </source>
</evidence>
<comment type="caution">
    <text evidence="2">Lacks conserved residue(s) required for the propagation of feature annotation.</text>
</comment>
<dbReference type="PROSITE" id="PS51892">
    <property type="entry name" value="SUBTILASE"/>
    <property type="match status" value="1"/>
</dbReference>
<keyword evidence="7" id="KW-1185">Reference proteome</keyword>
<protein>
    <submittedName>
        <fullName evidence="6">Lipoprotein</fullName>
    </submittedName>
</protein>
<feature type="region of interest" description="Disordered" evidence="3">
    <location>
        <begin position="1"/>
        <end position="29"/>
    </location>
</feature>
<feature type="binding site" evidence="1">
    <location>
        <position position="457"/>
    </location>
    <ligand>
        <name>Ca(2+)</name>
        <dbReference type="ChEBI" id="CHEBI:29108"/>
    </ligand>
</feature>
<comment type="similarity">
    <text evidence="2">Belongs to the peptidase S8 family.</text>
</comment>
<name>A0A2P6NM24_9EUKA</name>
<dbReference type="Proteomes" id="UP000241769">
    <property type="component" value="Unassembled WGS sequence"/>
</dbReference>
<dbReference type="GO" id="GO:0004252">
    <property type="term" value="F:serine-type endopeptidase activity"/>
    <property type="evidence" value="ECO:0007669"/>
    <property type="project" value="UniProtKB-UniRule"/>
</dbReference>
<dbReference type="InterPro" id="IPR036852">
    <property type="entry name" value="Peptidase_S8/S53_dom_sf"/>
</dbReference>
<dbReference type="GO" id="GO:0008240">
    <property type="term" value="F:tripeptidyl-peptidase activity"/>
    <property type="evidence" value="ECO:0007669"/>
    <property type="project" value="TreeGrafter"/>
</dbReference>
<feature type="binding site" evidence="1">
    <location>
        <position position="459"/>
    </location>
    <ligand>
        <name>Ca(2+)</name>
        <dbReference type="ChEBI" id="CHEBI:29108"/>
    </ligand>
</feature>
<evidence type="ECO:0000313" key="7">
    <source>
        <dbReference type="Proteomes" id="UP000241769"/>
    </source>
</evidence>
<keyword evidence="4" id="KW-0812">Transmembrane</keyword>
<feature type="active site" description="Charge relay system" evidence="1">
    <location>
        <position position="231"/>
    </location>
</feature>
<keyword evidence="6" id="KW-0449">Lipoprotein</keyword>